<comment type="catalytic activity">
    <reaction evidence="2">
        <text>a monoacylglycerol + H2O = glycerol + a fatty acid + H(+)</text>
        <dbReference type="Rhea" id="RHEA:15245"/>
        <dbReference type="ChEBI" id="CHEBI:15377"/>
        <dbReference type="ChEBI" id="CHEBI:15378"/>
        <dbReference type="ChEBI" id="CHEBI:17408"/>
        <dbReference type="ChEBI" id="CHEBI:17754"/>
        <dbReference type="ChEBI" id="CHEBI:28868"/>
    </reaction>
</comment>
<evidence type="ECO:0000313" key="3">
    <source>
        <dbReference type="EMBL" id="WFD15251.1"/>
    </source>
</evidence>
<dbReference type="PANTHER" id="PTHR35560:SF3">
    <property type="entry name" value="PEPTIDASE S9 PROLYL OLIGOPEPTIDASE CATALYTIC DOMAIN-CONTAINING PROTEIN"/>
    <property type="match status" value="1"/>
</dbReference>
<dbReference type="GO" id="GO:0005524">
    <property type="term" value="F:ATP binding"/>
    <property type="evidence" value="ECO:0007669"/>
    <property type="project" value="InterPro"/>
</dbReference>
<dbReference type="GO" id="GO:0035299">
    <property type="term" value="F:inositol-1,3,4,5,6-pentakisphosphate 2-kinase activity"/>
    <property type="evidence" value="ECO:0007669"/>
    <property type="project" value="InterPro"/>
</dbReference>
<accession>A0AAJ6CJV2</accession>
<dbReference type="EMBL" id="CP119917">
    <property type="protein sequence ID" value="WFD15251.1"/>
    <property type="molecule type" value="Genomic_DNA"/>
</dbReference>
<dbReference type="InterPro" id="IPR009286">
    <property type="entry name" value="Ins_P5_2-kin"/>
</dbReference>
<protein>
    <submittedName>
        <fullName evidence="3">Uncharacterized protein</fullName>
    </submittedName>
</protein>
<gene>
    <name evidence="3" type="ORF">MARU1_001267</name>
</gene>
<dbReference type="Pfam" id="PF06090">
    <property type="entry name" value="Ins_P5_2-kin"/>
    <property type="match status" value="1"/>
</dbReference>
<name>A0AAJ6CJV2_9BASI</name>
<evidence type="ECO:0000313" key="4">
    <source>
        <dbReference type="Proteomes" id="UP001217582"/>
    </source>
</evidence>
<comment type="catalytic activity">
    <reaction evidence="1">
        <text>a diacylglycerol + H2O = a monoacylglycerol + a fatty acid + H(+)</text>
        <dbReference type="Rhea" id="RHEA:32731"/>
        <dbReference type="ChEBI" id="CHEBI:15377"/>
        <dbReference type="ChEBI" id="CHEBI:15378"/>
        <dbReference type="ChEBI" id="CHEBI:17408"/>
        <dbReference type="ChEBI" id="CHEBI:18035"/>
        <dbReference type="ChEBI" id="CHEBI:28868"/>
    </reaction>
</comment>
<sequence length="693" mass="78445">MPKCHMQKLYQLGHKAQGVDTHVWYNPLDLFSGDEGRIQRAVDALLDDWTHGSGYLHIFVDGSRMPFGEVQKHIPWLKVPRLLSWRITQILTENQHLLHTLAHQQQRLDPYDIEGIAQLWHARTGKTLNSTPVEELPRITLADYAFVAANSGPVVSSDKDMHYVMAAYLLAATLKDVTLFVPLDDVEGTPMYRASPIGVRIVDLDAKRPSKLCQHAVKDAAMSAFVHRLAPDYRCATHTSDTSDARIFPVLADMQHHRIRMHHDFKRALKGDDKYYTPSRFRDVSSQFDMDHFGVSKQHQSHGKLHVPKGSEIRHVKVHDTGTNFLAYFSKDVNEKKVSHAYVMFHGRNRDGDRYWSIMDRALKSAQKDNYPGTPKHAVVVAPQFFSAKLNEGQYSNSTLAWSDVNAWQSGSVAVHPEGTDVSSMDAVDALVDLFSNEKKYPNLKNLTLVGHGGGGQLMNRYATVGKDSSRKGIHIRYIVGDPSTSAYFTYHRPMTDKSIASPETCSSYNNWRYGFDTFPGTLHDSKEPHDYFKQYINRDVVNIVGLMDVLENGDQKCMALLQGGHKRRDRNLSWWRYINMLGRTNENLHGFPGNFSDLPDWSMHSNGIIKTRLTIVPHVKHNAEKVFGSKHGRSALFDHYDVDMGWRPDGWTYQAPKARIALQNKKASSASHPCSHVSLLAPLVFACVILVL</sequence>
<dbReference type="InterPro" id="IPR029058">
    <property type="entry name" value="AB_hydrolase_fold"/>
</dbReference>
<reference evidence="3 4" key="1">
    <citation type="submission" date="2023-03" db="EMBL/GenBank/DDBJ databases">
        <title>Mating type loci evolution in Malassezia.</title>
        <authorList>
            <person name="Coelho M.A."/>
        </authorList>
    </citation>
    <scope>NUCLEOTIDE SEQUENCE [LARGE SCALE GENOMIC DNA]</scope>
    <source>
        <strain evidence="3 4">CBS 13387</strain>
    </source>
</reference>
<evidence type="ECO:0000256" key="1">
    <source>
        <dbReference type="ARBA" id="ARBA00047591"/>
    </source>
</evidence>
<dbReference type="AlphaFoldDB" id="A0AAJ6CJV2"/>
<dbReference type="Proteomes" id="UP001217582">
    <property type="component" value="Chromosome 2"/>
</dbReference>
<proteinExistence type="predicted"/>
<dbReference type="SUPFAM" id="SSF53474">
    <property type="entry name" value="alpha/beta-Hydrolases"/>
    <property type="match status" value="1"/>
</dbReference>
<dbReference type="PANTHER" id="PTHR35560">
    <property type="entry name" value="BLL0132 PROTEIN"/>
    <property type="match status" value="1"/>
</dbReference>
<evidence type="ECO:0000256" key="2">
    <source>
        <dbReference type="ARBA" id="ARBA00048461"/>
    </source>
</evidence>
<dbReference type="Gene3D" id="3.40.50.1820">
    <property type="entry name" value="alpha/beta hydrolase"/>
    <property type="match status" value="1"/>
</dbReference>
<keyword evidence="4" id="KW-1185">Reference proteome</keyword>
<organism evidence="3 4">
    <name type="scientific">Malassezia arunalokei</name>
    <dbReference type="NCBI Taxonomy" id="1514897"/>
    <lineage>
        <taxon>Eukaryota</taxon>
        <taxon>Fungi</taxon>
        <taxon>Dikarya</taxon>
        <taxon>Basidiomycota</taxon>
        <taxon>Ustilaginomycotina</taxon>
        <taxon>Malasseziomycetes</taxon>
        <taxon>Malasseziales</taxon>
        <taxon>Malasseziaceae</taxon>
        <taxon>Malassezia</taxon>
    </lineage>
</organism>